<reference evidence="1 2" key="1">
    <citation type="journal article" date="2023" name="Plants (Basel)">
        <title>Bridging the Gap: Combining Genomics and Transcriptomics Approaches to Understand Stylosanthes scabra, an Orphan Legume from the Brazilian Caatinga.</title>
        <authorList>
            <person name="Ferreira-Neto J.R.C."/>
            <person name="da Silva M.D."/>
            <person name="Binneck E."/>
            <person name="de Melo N.F."/>
            <person name="da Silva R.H."/>
            <person name="de Melo A.L.T.M."/>
            <person name="Pandolfi V."/>
            <person name="Bustamante F.O."/>
            <person name="Brasileiro-Vidal A.C."/>
            <person name="Benko-Iseppon A.M."/>
        </authorList>
    </citation>
    <scope>NUCLEOTIDE SEQUENCE [LARGE SCALE GENOMIC DNA]</scope>
    <source>
        <tissue evidence="1">Leaves</tissue>
    </source>
</reference>
<sequence>MEEIIVNSTGNNENQRTPCSTFNYPQGNEYHFRSHENGIITTRFTVLPAYPEASLYAGRILPEEIKYELQLARGVVFDLNRDLLGEGEKVIYQTTKPEVATQNSRFGAMVEDEASSIPMWY</sequence>
<comment type="caution">
    <text evidence="1">The sequence shown here is derived from an EMBL/GenBank/DDBJ whole genome shotgun (WGS) entry which is preliminary data.</text>
</comment>
<name>A0ABU6TDD3_9FABA</name>
<keyword evidence="2" id="KW-1185">Reference proteome</keyword>
<dbReference type="Proteomes" id="UP001341840">
    <property type="component" value="Unassembled WGS sequence"/>
</dbReference>
<accession>A0ABU6TDD3</accession>
<organism evidence="1 2">
    <name type="scientific">Stylosanthes scabra</name>
    <dbReference type="NCBI Taxonomy" id="79078"/>
    <lineage>
        <taxon>Eukaryota</taxon>
        <taxon>Viridiplantae</taxon>
        <taxon>Streptophyta</taxon>
        <taxon>Embryophyta</taxon>
        <taxon>Tracheophyta</taxon>
        <taxon>Spermatophyta</taxon>
        <taxon>Magnoliopsida</taxon>
        <taxon>eudicotyledons</taxon>
        <taxon>Gunneridae</taxon>
        <taxon>Pentapetalae</taxon>
        <taxon>rosids</taxon>
        <taxon>fabids</taxon>
        <taxon>Fabales</taxon>
        <taxon>Fabaceae</taxon>
        <taxon>Papilionoideae</taxon>
        <taxon>50 kb inversion clade</taxon>
        <taxon>dalbergioids sensu lato</taxon>
        <taxon>Dalbergieae</taxon>
        <taxon>Pterocarpus clade</taxon>
        <taxon>Stylosanthes</taxon>
    </lineage>
</organism>
<protein>
    <submittedName>
        <fullName evidence="1">Uncharacterized protein</fullName>
    </submittedName>
</protein>
<dbReference type="EMBL" id="JASCZI010090790">
    <property type="protein sequence ID" value="MED6146545.1"/>
    <property type="molecule type" value="Genomic_DNA"/>
</dbReference>
<gene>
    <name evidence="1" type="ORF">PIB30_035443</name>
</gene>
<evidence type="ECO:0000313" key="2">
    <source>
        <dbReference type="Proteomes" id="UP001341840"/>
    </source>
</evidence>
<proteinExistence type="predicted"/>
<evidence type="ECO:0000313" key="1">
    <source>
        <dbReference type="EMBL" id="MED6146545.1"/>
    </source>
</evidence>